<dbReference type="InterPro" id="IPR036589">
    <property type="entry name" value="HCY_dom_sf"/>
</dbReference>
<dbReference type="GO" id="GO:0008898">
    <property type="term" value="F:S-adenosylmethionine-homocysteine S-methyltransferase activity"/>
    <property type="evidence" value="ECO:0007669"/>
    <property type="project" value="TreeGrafter"/>
</dbReference>
<dbReference type="Proteomes" id="UP000283210">
    <property type="component" value="Chromosome 4"/>
</dbReference>
<evidence type="ECO:0000256" key="2">
    <source>
        <dbReference type="ARBA" id="ARBA00022679"/>
    </source>
</evidence>
<evidence type="ECO:0000259" key="6">
    <source>
        <dbReference type="Pfam" id="PF02574"/>
    </source>
</evidence>
<keyword evidence="1" id="KW-0489">Methyltransferase</keyword>
<reference evidence="7 8" key="2">
    <citation type="submission" date="2019-01" db="EMBL/GenBank/DDBJ databases">
        <title>A chromosome length genome reference of the Java medaka (oryzias javanicus).</title>
        <authorList>
            <person name="Herpin A."/>
            <person name="Takehana Y."/>
            <person name="Naruse K."/>
            <person name="Ansai S."/>
            <person name="Kawaguchi M."/>
        </authorList>
    </citation>
    <scope>NUCLEOTIDE SEQUENCE [LARGE SCALE GENOMIC DNA]</scope>
    <source>
        <strain evidence="7">RS831</strain>
        <tissue evidence="7">Whole body</tissue>
    </source>
</reference>
<dbReference type="SUPFAM" id="SSF82282">
    <property type="entry name" value="Homocysteine S-methyltransferase"/>
    <property type="match status" value="1"/>
</dbReference>
<keyword evidence="2" id="KW-0808">Transferase</keyword>
<protein>
    <recommendedName>
        <fullName evidence="6">Hcy-binding domain-containing protein</fullName>
    </recommendedName>
</protein>
<dbReference type="GO" id="GO:0009086">
    <property type="term" value="P:methionine biosynthetic process"/>
    <property type="evidence" value="ECO:0007669"/>
    <property type="project" value="TreeGrafter"/>
</dbReference>
<keyword evidence="4" id="KW-0862">Zinc</keyword>
<keyword evidence="3" id="KW-0479">Metal-binding</keyword>
<dbReference type="Pfam" id="PF02574">
    <property type="entry name" value="S-methyl_trans"/>
    <property type="match status" value="1"/>
</dbReference>
<dbReference type="OrthoDB" id="261426at2759"/>
<evidence type="ECO:0000313" key="8">
    <source>
        <dbReference type="Proteomes" id="UP000283210"/>
    </source>
</evidence>
<dbReference type="EMBL" id="CM012440">
    <property type="protein sequence ID" value="RVE74119.1"/>
    <property type="molecule type" value="Genomic_DNA"/>
</dbReference>
<dbReference type="InterPro" id="IPR003726">
    <property type="entry name" value="HCY_dom"/>
</dbReference>
<organism evidence="7 8">
    <name type="scientific">Oryzias javanicus</name>
    <name type="common">Javanese ricefish</name>
    <name type="synonym">Aplocheilus javanicus</name>
    <dbReference type="NCBI Taxonomy" id="123683"/>
    <lineage>
        <taxon>Eukaryota</taxon>
        <taxon>Metazoa</taxon>
        <taxon>Chordata</taxon>
        <taxon>Craniata</taxon>
        <taxon>Vertebrata</taxon>
        <taxon>Euteleostomi</taxon>
        <taxon>Actinopterygii</taxon>
        <taxon>Neopterygii</taxon>
        <taxon>Teleostei</taxon>
        <taxon>Neoteleostei</taxon>
        <taxon>Acanthomorphata</taxon>
        <taxon>Ovalentaria</taxon>
        <taxon>Atherinomorphae</taxon>
        <taxon>Beloniformes</taxon>
        <taxon>Adrianichthyidae</taxon>
        <taxon>Oryziinae</taxon>
        <taxon>Oryzias</taxon>
    </lineage>
</organism>
<dbReference type="GO" id="GO:0046872">
    <property type="term" value="F:metal ion binding"/>
    <property type="evidence" value="ECO:0007669"/>
    <property type="project" value="UniProtKB-KW"/>
</dbReference>
<dbReference type="InterPro" id="IPR051486">
    <property type="entry name" value="Hcy_S-methyltransferase"/>
</dbReference>
<reference evidence="7 8" key="1">
    <citation type="submission" date="2018-11" db="EMBL/GenBank/DDBJ databases">
        <authorList>
            <person name="Lopez-Roques C."/>
            <person name="Donnadieu C."/>
            <person name="Bouchez O."/>
            <person name="Klopp C."/>
            <person name="Cabau C."/>
            <person name="Zahm M."/>
        </authorList>
    </citation>
    <scope>NUCLEOTIDE SEQUENCE [LARGE SCALE GENOMIC DNA]</scope>
    <source>
        <strain evidence="7">RS831</strain>
        <tissue evidence="7">Whole body</tissue>
    </source>
</reference>
<evidence type="ECO:0000256" key="1">
    <source>
        <dbReference type="ARBA" id="ARBA00022603"/>
    </source>
</evidence>
<sequence>MAYETVQRRMENARAQRDLKIQDQCLAPDFEEGDLVYTRNHAARGRNKIQDFWDPTPYQIVRPPSPRGVVYSVAPAGQDGPLRQVHRAELRSVPEQKPPEGVAVKREALEHAQGEAGEEGGAELNLDAPLNVNEDETGREVLRRTSVGKLCPAVLLLTLRFCFVCPLPRALCVVDQPDVITTATYQASVEGFVTHLGISAERTRELLMSGVHLAREAVKKFGSGNTGPLVAGSIGSYGAYLHDTSEYTGLLQRR</sequence>
<dbReference type="GO" id="GO:0032259">
    <property type="term" value="P:methylation"/>
    <property type="evidence" value="ECO:0007669"/>
    <property type="project" value="UniProtKB-KW"/>
</dbReference>
<dbReference type="PANTHER" id="PTHR46015">
    <property type="entry name" value="ZGC:172121"/>
    <property type="match status" value="1"/>
</dbReference>
<keyword evidence="8" id="KW-1185">Reference proteome</keyword>
<proteinExistence type="predicted"/>
<evidence type="ECO:0000256" key="3">
    <source>
        <dbReference type="ARBA" id="ARBA00022723"/>
    </source>
</evidence>
<name>A0A437DGI4_ORYJA</name>
<evidence type="ECO:0000313" key="7">
    <source>
        <dbReference type="EMBL" id="RVE74119.1"/>
    </source>
</evidence>
<evidence type="ECO:0000256" key="5">
    <source>
        <dbReference type="ARBA" id="ARBA00034478"/>
    </source>
</evidence>
<feature type="domain" description="Hcy-binding" evidence="6">
    <location>
        <begin position="178"/>
        <end position="248"/>
    </location>
</feature>
<accession>A0A437DGI4</accession>
<dbReference type="AlphaFoldDB" id="A0A437DGI4"/>
<dbReference type="PANTHER" id="PTHR46015:SF1">
    <property type="entry name" value="HOMOCYSTEINE S-METHYLTRANSFERASE-LIKE ISOFORM 1"/>
    <property type="match status" value="1"/>
</dbReference>
<comment type="pathway">
    <text evidence="5">Amino-acid biosynthesis; L-methionine biosynthesis via de novo pathway.</text>
</comment>
<dbReference type="Gene3D" id="3.20.20.330">
    <property type="entry name" value="Homocysteine-binding-like domain"/>
    <property type="match status" value="1"/>
</dbReference>
<dbReference type="GO" id="GO:0033528">
    <property type="term" value="P:S-methylmethionine cycle"/>
    <property type="evidence" value="ECO:0007669"/>
    <property type="project" value="TreeGrafter"/>
</dbReference>
<evidence type="ECO:0000256" key="4">
    <source>
        <dbReference type="ARBA" id="ARBA00022833"/>
    </source>
</evidence>
<gene>
    <name evidence="7" type="ORF">OJAV_G00037880</name>
</gene>